<dbReference type="Pfam" id="PF21365">
    <property type="entry name" value="Glyco_hydro_31_3rd"/>
    <property type="match status" value="1"/>
</dbReference>
<keyword evidence="6 16" id="KW-0732">Signal</keyword>
<dbReference type="EMBL" id="KB445803">
    <property type="protein sequence ID" value="EMD34263.1"/>
    <property type="molecule type" value="Genomic_DNA"/>
</dbReference>
<dbReference type="InterPro" id="IPR000322">
    <property type="entry name" value="Glyco_hydro_31_TIM"/>
</dbReference>
<evidence type="ECO:0000256" key="7">
    <source>
        <dbReference type="ARBA" id="ARBA00022801"/>
    </source>
</evidence>
<evidence type="ECO:0000259" key="17">
    <source>
        <dbReference type="Pfam" id="PF01055"/>
    </source>
</evidence>
<dbReference type="GO" id="GO:0000272">
    <property type="term" value="P:polysaccharide catabolic process"/>
    <property type="evidence" value="ECO:0007669"/>
    <property type="project" value="UniProtKB-KW"/>
</dbReference>
<dbReference type="GO" id="GO:0030246">
    <property type="term" value="F:carbohydrate binding"/>
    <property type="evidence" value="ECO:0007669"/>
    <property type="project" value="InterPro"/>
</dbReference>
<proteinExistence type="inferred from homology"/>
<dbReference type="SUPFAM" id="SSF74650">
    <property type="entry name" value="Galactose mutarotase-like"/>
    <property type="match status" value="1"/>
</dbReference>
<dbReference type="SUPFAM" id="SSF51445">
    <property type="entry name" value="(Trans)glycosidases"/>
    <property type="match status" value="1"/>
</dbReference>
<evidence type="ECO:0000259" key="18">
    <source>
        <dbReference type="Pfam" id="PF13802"/>
    </source>
</evidence>
<protein>
    <recommendedName>
        <fullName evidence="4">beta-glucosidase</fullName>
        <ecNumber evidence="4">3.2.1.21</ecNumber>
    </recommendedName>
</protein>
<dbReference type="Pfam" id="PF01055">
    <property type="entry name" value="Glyco_hydro_31_2nd"/>
    <property type="match status" value="1"/>
</dbReference>
<dbReference type="SUPFAM" id="SSF51011">
    <property type="entry name" value="Glycosyl hydrolase domain"/>
    <property type="match status" value="1"/>
</dbReference>
<keyword evidence="5" id="KW-0964">Secreted</keyword>
<dbReference type="GO" id="GO:0071555">
    <property type="term" value="P:cell wall organization"/>
    <property type="evidence" value="ECO:0007669"/>
    <property type="project" value="UniProtKB-KW"/>
</dbReference>
<dbReference type="GO" id="GO:0090599">
    <property type="term" value="F:alpha-glucosidase activity"/>
    <property type="evidence" value="ECO:0007669"/>
    <property type="project" value="UniProtKB-ARBA"/>
</dbReference>
<comment type="catalytic activity">
    <reaction evidence="1">
        <text>Hydrolysis of terminal, non-reducing beta-D-glucosyl residues with release of beta-D-glucose.</text>
        <dbReference type="EC" id="3.2.1.21"/>
    </reaction>
</comment>
<comment type="subcellular location">
    <subcellularLocation>
        <location evidence="2">Secreted</location>
    </subcellularLocation>
</comment>
<dbReference type="OrthoDB" id="5839090at2759"/>
<evidence type="ECO:0000256" key="1">
    <source>
        <dbReference type="ARBA" id="ARBA00000448"/>
    </source>
</evidence>
<evidence type="ECO:0000256" key="3">
    <source>
        <dbReference type="ARBA" id="ARBA00007806"/>
    </source>
</evidence>
<accession>M2QB91</accession>
<feature type="domain" description="Glycoside hydrolase family 31 TIM barrel" evidence="17">
    <location>
        <begin position="274"/>
        <end position="671"/>
    </location>
</feature>
<dbReference type="EC" id="3.2.1.21" evidence="4"/>
<evidence type="ECO:0000256" key="8">
    <source>
        <dbReference type="ARBA" id="ARBA00023180"/>
    </source>
</evidence>
<dbReference type="GO" id="GO:0008422">
    <property type="term" value="F:beta-glucosidase activity"/>
    <property type="evidence" value="ECO:0007669"/>
    <property type="project" value="UniProtKB-EC"/>
</dbReference>
<gene>
    <name evidence="20" type="ORF">CERSUDRAFT_158616</name>
</gene>
<evidence type="ECO:0000256" key="15">
    <source>
        <dbReference type="SAM" id="MobiDB-lite"/>
    </source>
</evidence>
<evidence type="ECO:0000256" key="11">
    <source>
        <dbReference type="ARBA" id="ARBA00023316"/>
    </source>
</evidence>
<keyword evidence="12" id="KW-0624">Polysaccharide degradation</keyword>
<comment type="similarity">
    <text evidence="3 14">Belongs to the glycosyl hydrolase 31 family.</text>
</comment>
<evidence type="ECO:0000313" key="20">
    <source>
        <dbReference type="EMBL" id="EMD34263.1"/>
    </source>
</evidence>
<dbReference type="InterPro" id="IPR011013">
    <property type="entry name" value="Gal_mutarotase_sf_dom"/>
</dbReference>
<feature type="signal peptide" evidence="16">
    <location>
        <begin position="1"/>
        <end position="21"/>
    </location>
</feature>
<dbReference type="HOGENOM" id="CLU_000631_11_0_1"/>
<evidence type="ECO:0000313" key="21">
    <source>
        <dbReference type="Proteomes" id="UP000016930"/>
    </source>
</evidence>
<dbReference type="Gene3D" id="3.20.20.80">
    <property type="entry name" value="Glycosidases"/>
    <property type="match status" value="1"/>
</dbReference>
<dbReference type="GO" id="GO:0005576">
    <property type="term" value="C:extracellular region"/>
    <property type="evidence" value="ECO:0007669"/>
    <property type="project" value="UniProtKB-SubCell"/>
</dbReference>
<dbReference type="Pfam" id="PF13802">
    <property type="entry name" value="Gal_mutarotas_2"/>
    <property type="match status" value="1"/>
</dbReference>
<evidence type="ECO:0000256" key="10">
    <source>
        <dbReference type="ARBA" id="ARBA00023295"/>
    </source>
</evidence>
<keyword evidence="8" id="KW-0325">Glycoprotein</keyword>
<keyword evidence="21" id="KW-1185">Reference proteome</keyword>
<evidence type="ECO:0000259" key="19">
    <source>
        <dbReference type="Pfam" id="PF21365"/>
    </source>
</evidence>
<keyword evidence="7 14" id="KW-0378">Hydrolase</keyword>
<dbReference type="InterPro" id="IPR013780">
    <property type="entry name" value="Glyco_hydro_b"/>
</dbReference>
<sequence>MRLRSLLSSTLGFVAIASSTAVDQATLNACPGYELHNVKTQGLTLLADLSIRGKACDLFGPDVEELLLNVTYETSTRLHVKITDPNLARYEVPESVLPRPTSDDHALTPQAADIQFNYTASPFSFSVLRTSTREVLFTTGSHPLIFEPQYLRLTTDLPQNANLYGLGEHTDTFRLPTHNYTRTLWSRDAYGVPNGTNLYGNHPVYFEHRDTGTHGIFLVNSNGMDIKIDDSTPGKTTLEYDVIGGVLDFYFLAGSESDPTEVARQYAQIVGTPAEAPYWSFGLHQCRFGYQNYIDVAGVISNYSIANIPLETMWTDIDYMYKRQVFTLDPDYFPLPRMREIVDYLHSHNQRYVLMTDPAVAYLPDQGYGPYDRGSALDIWLKAPNGSFSLGAVWPGVTVFPDWFNSDAQEYWSNEFAMFYDPQTGLDIDGAWIDMNEPSSFCSYPCTDPFEQAVQQDLPPARTSSPPNPTAPIFVSNTGSSEHLSKRVSHKGENLQFPPYEINNADGSLSNKTSDTEAVHANGMVEYDVHNLYGTMMSTATHNAMLSRRPGLRTLVITRSTFSGAGRHVGKWLGDNFSNWEHYRNSISGILNMASVFHVPMIGADICGYAEDTTESLCARWAMLGAFYPFMRNHNADTSISQEFYRWQTVAQAARNALDVRYRLMDYIYTAFHKASVDGTPVLNPLWYIYPRDPNTFPIDLQFFFGPSILVSPVTEENATSVSVYLPRDTFYDFSTLTPIQGDGRNIMLDNVNLTSIPVYIRSGAVLPLRTAGAMTTTQLRKTDFEVIVAPNNTGEASGSLYMDDGVSITQNATTEVTMTFSGNTLNVRGSFDYPTGVKVSRVRFLDVSKAPREVFLNGQMIGKSAIQHDTDSKVLDVALDIPFSENFTVHVD</sequence>
<dbReference type="Gene3D" id="2.60.40.1180">
    <property type="entry name" value="Golgi alpha-mannosidase II"/>
    <property type="match status" value="2"/>
</dbReference>
<dbReference type="Proteomes" id="UP000016930">
    <property type="component" value="Unassembled WGS sequence"/>
</dbReference>
<keyword evidence="11" id="KW-0961">Cell wall biogenesis/degradation</keyword>
<dbReference type="InterPro" id="IPR048395">
    <property type="entry name" value="Glyco_hydro_31_C"/>
</dbReference>
<feature type="domain" description="Glycoside hydrolase family 31 N-terminal" evidence="18">
    <location>
        <begin position="96"/>
        <end position="223"/>
    </location>
</feature>
<feature type="chain" id="PRO_5004023806" description="beta-glucosidase" evidence="16">
    <location>
        <begin position="22"/>
        <end position="893"/>
    </location>
</feature>
<organism evidence="20 21">
    <name type="scientific">Ceriporiopsis subvermispora (strain B)</name>
    <name type="common">White-rot fungus</name>
    <name type="synonym">Gelatoporia subvermispora</name>
    <dbReference type="NCBI Taxonomy" id="914234"/>
    <lineage>
        <taxon>Eukaryota</taxon>
        <taxon>Fungi</taxon>
        <taxon>Dikarya</taxon>
        <taxon>Basidiomycota</taxon>
        <taxon>Agaricomycotina</taxon>
        <taxon>Agaricomycetes</taxon>
        <taxon>Polyporales</taxon>
        <taxon>Gelatoporiaceae</taxon>
        <taxon>Gelatoporia</taxon>
    </lineage>
</organism>
<keyword evidence="9" id="KW-0119">Carbohydrate metabolism</keyword>
<evidence type="ECO:0000256" key="2">
    <source>
        <dbReference type="ARBA" id="ARBA00004613"/>
    </source>
</evidence>
<keyword evidence="10 14" id="KW-0326">Glycosidase</keyword>
<dbReference type="CDD" id="cd06602">
    <property type="entry name" value="GH31_MGAM_SI_GAA"/>
    <property type="match status" value="1"/>
</dbReference>
<dbReference type="STRING" id="914234.M2QB91"/>
<evidence type="ECO:0000256" key="5">
    <source>
        <dbReference type="ARBA" id="ARBA00022525"/>
    </source>
</evidence>
<dbReference type="PANTHER" id="PTHR22762:SF67">
    <property type="entry name" value="ALPHA_BETA-GLUCOSIDASE AGDC-RELATED"/>
    <property type="match status" value="1"/>
</dbReference>
<dbReference type="InterPro" id="IPR017853">
    <property type="entry name" value="GH"/>
</dbReference>
<dbReference type="Gene3D" id="2.60.40.1760">
    <property type="entry name" value="glycosyl hydrolase (family 31)"/>
    <property type="match status" value="1"/>
</dbReference>
<name>M2QB91_CERS8</name>
<evidence type="ECO:0000256" key="12">
    <source>
        <dbReference type="ARBA" id="ARBA00023326"/>
    </source>
</evidence>
<dbReference type="PROSITE" id="PS00707">
    <property type="entry name" value="GLYCOSYL_HYDROL_F31_2"/>
    <property type="match status" value="1"/>
</dbReference>
<dbReference type="CDD" id="cd14752">
    <property type="entry name" value="GH31_N"/>
    <property type="match status" value="1"/>
</dbReference>
<evidence type="ECO:0000256" key="6">
    <source>
        <dbReference type="ARBA" id="ARBA00022729"/>
    </source>
</evidence>
<comment type="function">
    <text evidence="13">Glucosidase involved in the degradation of cellulosic biomass. Has both alpha- and beta-glucosidase activity.</text>
</comment>
<dbReference type="InterPro" id="IPR030459">
    <property type="entry name" value="Glyco_hydro_31_CS"/>
</dbReference>
<evidence type="ECO:0000256" key="13">
    <source>
        <dbReference type="ARBA" id="ARBA00025512"/>
    </source>
</evidence>
<feature type="domain" description="Glycosyl hydrolase family 31 C-terminal" evidence="19">
    <location>
        <begin position="679"/>
        <end position="767"/>
    </location>
</feature>
<dbReference type="PANTHER" id="PTHR22762">
    <property type="entry name" value="ALPHA-GLUCOSIDASE"/>
    <property type="match status" value="1"/>
</dbReference>
<evidence type="ECO:0000256" key="14">
    <source>
        <dbReference type="RuleBase" id="RU361185"/>
    </source>
</evidence>
<evidence type="ECO:0000256" key="9">
    <source>
        <dbReference type="ARBA" id="ARBA00023277"/>
    </source>
</evidence>
<reference evidence="20 21" key="1">
    <citation type="journal article" date="2012" name="Proc. Natl. Acad. Sci. U.S.A.">
        <title>Comparative genomics of Ceriporiopsis subvermispora and Phanerochaete chrysosporium provide insight into selective ligninolysis.</title>
        <authorList>
            <person name="Fernandez-Fueyo E."/>
            <person name="Ruiz-Duenas F.J."/>
            <person name="Ferreira P."/>
            <person name="Floudas D."/>
            <person name="Hibbett D.S."/>
            <person name="Canessa P."/>
            <person name="Larrondo L.F."/>
            <person name="James T.Y."/>
            <person name="Seelenfreund D."/>
            <person name="Lobos S."/>
            <person name="Polanco R."/>
            <person name="Tello M."/>
            <person name="Honda Y."/>
            <person name="Watanabe T."/>
            <person name="Watanabe T."/>
            <person name="Ryu J.S."/>
            <person name="Kubicek C.P."/>
            <person name="Schmoll M."/>
            <person name="Gaskell J."/>
            <person name="Hammel K.E."/>
            <person name="St John F.J."/>
            <person name="Vanden Wymelenberg A."/>
            <person name="Sabat G."/>
            <person name="Splinter BonDurant S."/>
            <person name="Syed K."/>
            <person name="Yadav J.S."/>
            <person name="Doddapaneni H."/>
            <person name="Subramanian V."/>
            <person name="Lavin J.L."/>
            <person name="Oguiza J.A."/>
            <person name="Perez G."/>
            <person name="Pisabarro A.G."/>
            <person name="Ramirez L."/>
            <person name="Santoyo F."/>
            <person name="Master E."/>
            <person name="Coutinho P.M."/>
            <person name="Henrissat B."/>
            <person name="Lombard V."/>
            <person name="Magnuson J.K."/>
            <person name="Kuees U."/>
            <person name="Hori C."/>
            <person name="Igarashi K."/>
            <person name="Samejima M."/>
            <person name="Held B.W."/>
            <person name="Barry K.W."/>
            <person name="LaButti K.M."/>
            <person name="Lapidus A."/>
            <person name="Lindquist E.A."/>
            <person name="Lucas S.M."/>
            <person name="Riley R."/>
            <person name="Salamov A.A."/>
            <person name="Hoffmeister D."/>
            <person name="Schwenk D."/>
            <person name="Hadar Y."/>
            <person name="Yarden O."/>
            <person name="de Vries R.P."/>
            <person name="Wiebenga A."/>
            <person name="Stenlid J."/>
            <person name="Eastwood D."/>
            <person name="Grigoriev I.V."/>
            <person name="Berka R.M."/>
            <person name="Blanchette R.A."/>
            <person name="Kersten P."/>
            <person name="Martinez A.T."/>
            <person name="Vicuna R."/>
            <person name="Cullen D."/>
        </authorList>
    </citation>
    <scope>NUCLEOTIDE SEQUENCE [LARGE SCALE GENOMIC DNA]</scope>
    <source>
        <strain evidence="20 21">B</strain>
    </source>
</reference>
<evidence type="ECO:0000256" key="16">
    <source>
        <dbReference type="SAM" id="SignalP"/>
    </source>
</evidence>
<evidence type="ECO:0000256" key="4">
    <source>
        <dbReference type="ARBA" id="ARBA00012744"/>
    </source>
</evidence>
<dbReference type="AlphaFoldDB" id="M2QB91"/>
<feature type="region of interest" description="Disordered" evidence="15">
    <location>
        <begin position="458"/>
        <end position="478"/>
    </location>
</feature>
<dbReference type="InterPro" id="IPR025887">
    <property type="entry name" value="Glyco_hydro_31_N_dom"/>
</dbReference>